<dbReference type="Pfam" id="PF25565">
    <property type="entry name" value="Ubiquitin_At1g33420"/>
    <property type="match status" value="1"/>
</dbReference>
<protein>
    <recommendedName>
        <fullName evidence="2">PHD finger protein MALE STERILITY 1-like ubiquitin-like domain-containing protein</fullName>
    </recommendedName>
</protein>
<proteinExistence type="predicted"/>
<organism evidence="3 4">
    <name type="scientific">Prunus armeniaca</name>
    <name type="common">Apricot</name>
    <name type="synonym">Armeniaca vulgaris</name>
    <dbReference type="NCBI Taxonomy" id="36596"/>
    <lineage>
        <taxon>Eukaryota</taxon>
        <taxon>Viridiplantae</taxon>
        <taxon>Streptophyta</taxon>
        <taxon>Embryophyta</taxon>
        <taxon>Tracheophyta</taxon>
        <taxon>Spermatophyta</taxon>
        <taxon>Magnoliopsida</taxon>
        <taxon>eudicotyledons</taxon>
        <taxon>Gunneridae</taxon>
        <taxon>Pentapetalae</taxon>
        <taxon>rosids</taxon>
        <taxon>fabids</taxon>
        <taxon>Rosales</taxon>
        <taxon>Rosaceae</taxon>
        <taxon>Amygdaloideae</taxon>
        <taxon>Amygdaleae</taxon>
        <taxon>Prunus</taxon>
    </lineage>
</organism>
<evidence type="ECO:0000313" key="3">
    <source>
        <dbReference type="EMBL" id="CAB4302501.1"/>
    </source>
</evidence>
<feature type="chain" id="PRO_5026733907" description="PHD finger protein MALE STERILITY 1-like ubiquitin-like domain-containing protein" evidence="1">
    <location>
        <begin position="31"/>
        <end position="277"/>
    </location>
</feature>
<feature type="signal peptide" evidence="1">
    <location>
        <begin position="1"/>
        <end position="30"/>
    </location>
</feature>
<accession>A0A6J5WQ81</accession>
<evidence type="ECO:0000313" key="4">
    <source>
        <dbReference type="Proteomes" id="UP000507245"/>
    </source>
</evidence>
<dbReference type="AlphaFoldDB" id="A0A6J5WQ81"/>
<name>A0A6J5WQ81_PRUAR</name>
<feature type="domain" description="PHD finger protein MALE STERILITY 1-like ubiquitin-like" evidence="2">
    <location>
        <begin position="132"/>
        <end position="224"/>
    </location>
</feature>
<keyword evidence="1" id="KW-0732">Signal</keyword>
<dbReference type="PANTHER" id="PTHR46201:SF9">
    <property type="entry name" value="PHD FINGER PROTEIN MALE MEIOCYTE DEATH 1"/>
    <property type="match status" value="1"/>
</dbReference>
<sequence length="277" mass="30583">MRGKSLLRIYQRSGLWTFVFSMALLTDTLGLVDGGTGSAKEASASQNTIMKEHWRFLAHYNNQSSPPDQAPDEGKVSEVIVNALQEKKEIVLQSLSSAALVPGVDVSNDVLYLNFQLGMRKRKVARPKGEEEQWLTIICRLLPSSTDKEIEVKRGLPPGEIVVVPMHATIGDLKKAAESALRDTSFITEWFVVIGIEGLDEMEDMEVLFGVVESGAGVGVSGSGIDLDTPLRYEGGSDTWMVRCECGARDDDGELKRLAQDFSRKTETKFDFHKENV</sequence>
<gene>
    <name evidence="3" type="ORF">ORAREDHAP_LOCUS18294</name>
</gene>
<dbReference type="InterPro" id="IPR057765">
    <property type="entry name" value="MS1-like_ubiquitin"/>
</dbReference>
<dbReference type="EMBL" id="CAEKKB010000003">
    <property type="protein sequence ID" value="CAB4302501.1"/>
    <property type="molecule type" value="Genomic_DNA"/>
</dbReference>
<dbReference type="OrthoDB" id="1305091at2759"/>
<evidence type="ECO:0000256" key="1">
    <source>
        <dbReference type="SAM" id="SignalP"/>
    </source>
</evidence>
<dbReference type="PANTHER" id="PTHR46201">
    <property type="entry name" value="PHD FINGER PROTEIN MALE MEIOCYTE DEATH 1-RELATED"/>
    <property type="match status" value="1"/>
</dbReference>
<reference evidence="4" key="1">
    <citation type="journal article" date="2020" name="Genome Biol.">
        <title>Gamete binning: chromosome-level and haplotype-resolved genome assembly enabled by high-throughput single-cell sequencing of gamete genomes.</title>
        <authorList>
            <person name="Campoy J.A."/>
            <person name="Sun H."/>
            <person name="Goel M."/>
            <person name="Jiao W.-B."/>
            <person name="Folz-Donahue K."/>
            <person name="Wang N."/>
            <person name="Rubio M."/>
            <person name="Liu C."/>
            <person name="Kukat C."/>
            <person name="Ruiz D."/>
            <person name="Huettel B."/>
            <person name="Schneeberger K."/>
        </authorList>
    </citation>
    <scope>NUCLEOTIDE SEQUENCE [LARGE SCALE GENOMIC DNA]</scope>
    <source>
        <strain evidence="4">cv. Rojo Pasion</strain>
    </source>
</reference>
<dbReference type="Proteomes" id="UP000507245">
    <property type="component" value="Unassembled WGS sequence"/>
</dbReference>
<keyword evidence="4" id="KW-1185">Reference proteome</keyword>
<evidence type="ECO:0000259" key="2">
    <source>
        <dbReference type="Pfam" id="PF25565"/>
    </source>
</evidence>